<evidence type="ECO:0000256" key="2">
    <source>
        <dbReference type="SAM" id="MobiDB-lite"/>
    </source>
</evidence>
<evidence type="ECO:0000313" key="4">
    <source>
        <dbReference type="EMBL" id="CAB4178529.1"/>
    </source>
</evidence>
<dbReference type="EMBL" id="LR796490">
    <property type="protein sequence ID" value="CAB4147607.1"/>
    <property type="molecule type" value="Genomic_DNA"/>
</dbReference>
<dbReference type="EMBL" id="LR796968">
    <property type="protein sequence ID" value="CAB4178529.1"/>
    <property type="molecule type" value="Genomic_DNA"/>
</dbReference>
<dbReference type="EMBL" id="LR797116">
    <property type="protein sequence ID" value="CAB4187962.1"/>
    <property type="molecule type" value="Genomic_DNA"/>
</dbReference>
<feature type="compositionally biased region" description="Basic and acidic residues" evidence="2">
    <location>
        <begin position="773"/>
        <end position="792"/>
    </location>
</feature>
<dbReference type="InterPro" id="IPR032427">
    <property type="entry name" value="P22_portal"/>
</dbReference>
<proteinExistence type="predicted"/>
<feature type="coiled-coil region" evidence="1">
    <location>
        <begin position="657"/>
        <end position="710"/>
    </location>
</feature>
<feature type="region of interest" description="Disordered" evidence="2">
    <location>
        <begin position="512"/>
        <end position="535"/>
    </location>
</feature>
<evidence type="ECO:0000313" key="3">
    <source>
        <dbReference type="EMBL" id="CAB4147607.1"/>
    </source>
</evidence>
<keyword evidence="1" id="KW-0175">Coiled coil</keyword>
<protein>
    <submittedName>
        <fullName evidence="5">Phage P22-like portal protein</fullName>
    </submittedName>
</protein>
<sequence length="809" mass="90463">MATPELQQALDRFKIGTDADVEQRNREVDALRFQVPDLCWPTEVKDQRKPQLIGGVAIPQRPMLSIPSLDHPIQLVLNAEKGAHLGVTIHALSDEASDDTAEIIQGLYRRIEVESRAGLARSWAFERAVKAGRGYYRVMTEPDPDSGDPFDQRIMIKRILQQGSVVLDPFAQEPDFSDGQWAFLVNDMPWAAYKRQYPNSEMATFSEDELSAVGMNTQSWVSGDEGEGRAVRVAEYYRLEYETTTRVLLDDGTDADETQIPAGRTARTGAEARTRKEKTPVLYWSTINAIEELEPKQAMDGRYIPIIPVVGRELIPFEQERRWVGMIEPNKDAVRLLNYSASSAVEMASLETKAPYTMVEGQEEGHEEEWQLANVRNFPYLRYRNVSLNGTPAQPPQRTQVDTSRLGPSMLLLQQAREFIHEGTGAYESALGQQATNAKSGRAVLALQNQHMAGSSHFLDNLAEISMTYEAKVVLDLIPHIYDRPGRVARILDREDRSKTVMLNQPFRVNPQNQRPVAVPQGAPQAPPAPPMPMGMMGQPGMPMPQGAPPMPPGMPSPMGGARPQGKVLNYDLKKGRYGVSVSIGKSYKSRNEEGADEMGNLFQANPALFPILGDIYLKFRDFPGHLEAAERVKKMLPQPLQAQTEGPDPQQLQQQLQQASQMVEQLGKALDEKTKLLESDGQKLQQQAQLELQKQDMMLQQEREKLQAQTMQAQSDQQAKIEIERMRNETQMTITAMKIRADEANAALAAAVKKDTADTAHEVTSVQQAAKQFHEQQMAERDSLDAEHDRIMNASPMGMGESEEREGE</sequence>
<evidence type="ECO:0000256" key="1">
    <source>
        <dbReference type="SAM" id="Coils"/>
    </source>
</evidence>
<accession>A0A6J5QW18</accession>
<dbReference type="Pfam" id="PF16510">
    <property type="entry name" value="P22_portal"/>
    <property type="match status" value="1"/>
</dbReference>
<evidence type="ECO:0000313" key="5">
    <source>
        <dbReference type="EMBL" id="CAB4187962.1"/>
    </source>
</evidence>
<name>A0A6J5QW18_9CAUD</name>
<gene>
    <name evidence="4" type="ORF">UFOVP1017_36</name>
    <name evidence="5" type="ORF">UFOVP1168_36</name>
    <name evidence="6" type="ORF">UFOVP1617_17</name>
    <name evidence="3" type="ORF">UFOVP511_36</name>
</gene>
<organism evidence="5">
    <name type="scientific">uncultured Caudovirales phage</name>
    <dbReference type="NCBI Taxonomy" id="2100421"/>
    <lineage>
        <taxon>Viruses</taxon>
        <taxon>Duplodnaviria</taxon>
        <taxon>Heunggongvirae</taxon>
        <taxon>Uroviricota</taxon>
        <taxon>Caudoviricetes</taxon>
        <taxon>Peduoviridae</taxon>
        <taxon>Maltschvirus</taxon>
        <taxon>Maltschvirus maltsch</taxon>
    </lineage>
</organism>
<evidence type="ECO:0000313" key="6">
    <source>
        <dbReference type="EMBL" id="CAB4219577.1"/>
    </source>
</evidence>
<dbReference type="EMBL" id="LR797483">
    <property type="protein sequence ID" value="CAB4219577.1"/>
    <property type="molecule type" value="Genomic_DNA"/>
</dbReference>
<feature type="region of interest" description="Disordered" evidence="2">
    <location>
        <begin position="763"/>
        <end position="809"/>
    </location>
</feature>
<reference evidence="5" key="1">
    <citation type="submission" date="2020-05" db="EMBL/GenBank/DDBJ databases">
        <authorList>
            <person name="Chiriac C."/>
            <person name="Salcher M."/>
            <person name="Ghai R."/>
            <person name="Kavagutti S V."/>
        </authorList>
    </citation>
    <scope>NUCLEOTIDE SEQUENCE</scope>
</reference>